<dbReference type="EMBL" id="CAXITT010000259">
    <property type="protein sequence ID" value="CAL1537364.1"/>
    <property type="molecule type" value="Genomic_DNA"/>
</dbReference>
<evidence type="ECO:0000256" key="1">
    <source>
        <dbReference type="ARBA" id="ARBA00004323"/>
    </source>
</evidence>
<reference evidence="15 16" key="1">
    <citation type="submission" date="2024-04" db="EMBL/GenBank/DDBJ databases">
        <authorList>
            <consortium name="Genoscope - CEA"/>
            <person name="William W."/>
        </authorList>
    </citation>
    <scope>NUCLEOTIDE SEQUENCE [LARGE SCALE GENOMIC DNA]</scope>
</reference>
<dbReference type="InterPro" id="IPR001503">
    <property type="entry name" value="Glyco_trans_10"/>
</dbReference>
<evidence type="ECO:0000256" key="3">
    <source>
        <dbReference type="ARBA" id="ARBA00008919"/>
    </source>
</evidence>
<evidence type="ECO:0000256" key="10">
    <source>
        <dbReference type="ARBA" id="ARBA00023136"/>
    </source>
</evidence>
<comment type="subcellular location">
    <subcellularLocation>
        <location evidence="1">Golgi apparatus membrane</location>
        <topology evidence="1">Single-pass type II membrane protein</topology>
    </subcellularLocation>
    <subcellularLocation>
        <location evidence="12">Golgi apparatus</location>
        <location evidence="12">Golgi stack membrane</location>
        <topology evidence="12">Single-pass type II membrane protein</topology>
    </subcellularLocation>
</comment>
<dbReference type="InterPro" id="IPR055270">
    <property type="entry name" value="Glyco_tran_10_C"/>
</dbReference>
<proteinExistence type="inferred from homology"/>
<dbReference type="GO" id="GO:0032580">
    <property type="term" value="C:Golgi cisterna membrane"/>
    <property type="evidence" value="ECO:0007669"/>
    <property type="project" value="UniProtKB-SubCell"/>
</dbReference>
<dbReference type="InterPro" id="IPR038577">
    <property type="entry name" value="GT10-like_C_sf"/>
</dbReference>
<evidence type="ECO:0000313" key="16">
    <source>
        <dbReference type="Proteomes" id="UP001497497"/>
    </source>
</evidence>
<dbReference type="GO" id="GO:0000139">
    <property type="term" value="C:Golgi membrane"/>
    <property type="evidence" value="ECO:0007669"/>
    <property type="project" value="UniProtKB-SubCell"/>
</dbReference>
<sequence>MVYPSTKLIKSIMRLGKRIVTFIGLSLVLMIVINFLATDKTRYASRAYVYRSHVNPGEIIHLAAPLFHDGVIRYGGLELQAPHRTTFEEYKPRQDVPLPFQARDAEEKELNFKEGGEGGEGGELTSVEREKLNVSPFIFDEVAEEESLRGEVAQQGVKLISGYLPFEQSFNKYSFKLCRYNSCRFVNNLTKADAIVFAARAIRDHPILDYVRPEGQRWIFYTYDPSIVYYKLHRPDIVSEFNWSITYQLHSSFPLLFGQLRRRSPPVKDYESIYSGKSNATAWFVSHCSTWSKRELYVDRMRKLMDVHIFGLCGDRKCGLIHYRLNDSTLCLPMLSQQYKFYLAFENAFCQDYVSEKFFKLFEDVDVIPVVRGGFDYKKYLPDGIYVDASDFKNPEDLASYLVKLGDNKEEYINMLKRKDRWVAVATQSIHCQVCEVLHKYSNTTTFIPNLNYHYHGEPSYCHEPADL</sequence>
<keyword evidence="11" id="KW-0325">Glycoprotein</keyword>
<evidence type="ECO:0000256" key="11">
    <source>
        <dbReference type="ARBA" id="ARBA00023180"/>
    </source>
</evidence>
<evidence type="ECO:0000256" key="6">
    <source>
        <dbReference type="ARBA" id="ARBA00022692"/>
    </source>
</evidence>
<evidence type="ECO:0000256" key="12">
    <source>
        <dbReference type="RuleBase" id="RU003832"/>
    </source>
</evidence>
<gene>
    <name evidence="15" type="ORF">GSLYS_00011277001</name>
</gene>
<keyword evidence="7" id="KW-0735">Signal-anchor</keyword>
<evidence type="ECO:0000256" key="4">
    <source>
        <dbReference type="ARBA" id="ARBA00022676"/>
    </source>
</evidence>
<comment type="caution">
    <text evidence="15">The sequence shown here is derived from an EMBL/GenBank/DDBJ whole genome shotgun (WGS) entry which is preliminary data.</text>
</comment>
<dbReference type="Pfam" id="PF17039">
    <property type="entry name" value="Glyco_tran_10_N"/>
    <property type="match status" value="1"/>
</dbReference>
<keyword evidence="16" id="KW-1185">Reference proteome</keyword>
<feature type="domain" description="Fucosyltransferase N-terminal" evidence="14">
    <location>
        <begin position="172"/>
        <end position="256"/>
    </location>
</feature>
<keyword evidence="8 12" id="KW-1133">Transmembrane helix</keyword>
<comment type="similarity">
    <text evidence="3 12">Belongs to the glycosyltransferase 10 family.</text>
</comment>
<organism evidence="15 16">
    <name type="scientific">Lymnaea stagnalis</name>
    <name type="common">Great pond snail</name>
    <name type="synonym">Helix stagnalis</name>
    <dbReference type="NCBI Taxonomy" id="6523"/>
    <lineage>
        <taxon>Eukaryota</taxon>
        <taxon>Metazoa</taxon>
        <taxon>Spiralia</taxon>
        <taxon>Lophotrochozoa</taxon>
        <taxon>Mollusca</taxon>
        <taxon>Gastropoda</taxon>
        <taxon>Heterobranchia</taxon>
        <taxon>Euthyneura</taxon>
        <taxon>Panpulmonata</taxon>
        <taxon>Hygrophila</taxon>
        <taxon>Lymnaeoidea</taxon>
        <taxon>Lymnaeidae</taxon>
        <taxon>Lymnaea</taxon>
    </lineage>
</organism>
<evidence type="ECO:0000313" key="15">
    <source>
        <dbReference type="EMBL" id="CAL1537364.1"/>
    </source>
</evidence>
<dbReference type="SUPFAM" id="SSF53756">
    <property type="entry name" value="UDP-Glycosyltransferase/glycogen phosphorylase"/>
    <property type="match status" value="1"/>
</dbReference>
<evidence type="ECO:0000256" key="8">
    <source>
        <dbReference type="ARBA" id="ARBA00022989"/>
    </source>
</evidence>
<dbReference type="AlphaFoldDB" id="A0AAV2HV67"/>
<feature type="transmembrane region" description="Helical" evidence="12">
    <location>
        <begin position="20"/>
        <end position="37"/>
    </location>
</feature>
<protein>
    <recommendedName>
        <fullName evidence="12">Fucosyltransferase</fullName>
        <ecNumber evidence="12">2.4.1.-</ecNumber>
    </recommendedName>
</protein>
<dbReference type="EC" id="2.4.1.-" evidence="12"/>
<evidence type="ECO:0000256" key="5">
    <source>
        <dbReference type="ARBA" id="ARBA00022679"/>
    </source>
</evidence>
<evidence type="ECO:0000256" key="7">
    <source>
        <dbReference type="ARBA" id="ARBA00022968"/>
    </source>
</evidence>
<evidence type="ECO:0000259" key="13">
    <source>
        <dbReference type="Pfam" id="PF00852"/>
    </source>
</evidence>
<keyword evidence="4 12" id="KW-0328">Glycosyltransferase</keyword>
<feature type="domain" description="Fucosyltransferase C-terminal" evidence="13">
    <location>
        <begin position="275"/>
        <end position="452"/>
    </location>
</feature>
<keyword evidence="9 12" id="KW-0333">Golgi apparatus</keyword>
<accession>A0AAV2HV67</accession>
<evidence type="ECO:0000256" key="9">
    <source>
        <dbReference type="ARBA" id="ARBA00023034"/>
    </source>
</evidence>
<name>A0AAV2HV67_LYMST</name>
<dbReference type="Pfam" id="PF00852">
    <property type="entry name" value="Glyco_transf_10"/>
    <property type="match status" value="1"/>
</dbReference>
<keyword evidence="5 12" id="KW-0808">Transferase</keyword>
<dbReference type="FunFam" id="3.40.50.11660:FF:000002">
    <property type="entry name" value="Alpha-(1,3)-fucosyltransferase"/>
    <property type="match status" value="1"/>
</dbReference>
<evidence type="ECO:0000256" key="2">
    <source>
        <dbReference type="ARBA" id="ARBA00004922"/>
    </source>
</evidence>
<keyword evidence="10 12" id="KW-0472">Membrane</keyword>
<evidence type="ECO:0000259" key="14">
    <source>
        <dbReference type="Pfam" id="PF17039"/>
    </source>
</evidence>
<dbReference type="Proteomes" id="UP001497497">
    <property type="component" value="Unassembled WGS sequence"/>
</dbReference>
<dbReference type="PANTHER" id="PTHR48438:SF1">
    <property type="entry name" value="ALPHA-(1,3)-FUCOSYLTRANSFERASE C-RELATED"/>
    <property type="match status" value="1"/>
</dbReference>
<comment type="pathway">
    <text evidence="2">Protein modification; protein glycosylation.</text>
</comment>
<dbReference type="InterPro" id="IPR031481">
    <property type="entry name" value="Glyco_tran_10_N"/>
</dbReference>
<dbReference type="Gene3D" id="3.40.50.11660">
    <property type="entry name" value="Glycosyl transferase family 10, C-terminal domain"/>
    <property type="match status" value="1"/>
</dbReference>
<dbReference type="GO" id="GO:0008417">
    <property type="term" value="F:fucosyltransferase activity"/>
    <property type="evidence" value="ECO:0007669"/>
    <property type="project" value="InterPro"/>
</dbReference>
<keyword evidence="6 12" id="KW-0812">Transmembrane</keyword>
<dbReference type="PANTHER" id="PTHR48438">
    <property type="entry name" value="ALPHA-(1,3)-FUCOSYLTRANSFERASE C-RELATED"/>
    <property type="match status" value="1"/>
</dbReference>